<sequence length="103" mass="11822">MADQKTIRLTKNDILHKEFNTGFHGYQQSEVDQFLDIVISDYDVFNAEILRLRDENKKLKNQLVEGEGVRTAAPAENQGITNYDILKRLSNLEKHVFGSKLGE</sequence>
<feature type="coiled-coil region" evidence="7">
    <location>
        <begin position="42"/>
        <end position="69"/>
    </location>
</feature>
<dbReference type="Proteomes" id="UP001596267">
    <property type="component" value="Unassembled WGS sequence"/>
</dbReference>
<keyword evidence="9" id="KW-1185">Reference proteome</keyword>
<dbReference type="InterPro" id="IPR019933">
    <property type="entry name" value="DivIVA_domain"/>
</dbReference>
<dbReference type="Gene3D" id="6.10.250.660">
    <property type="match status" value="1"/>
</dbReference>
<evidence type="ECO:0000256" key="2">
    <source>
        <dbReference type="ARBA" id="ARBA00022490"/>
    </source>
</evidence>
<dbReference type="Pfam" id="PF05103">
    <property type="entry name" value="DivIVA"/>
    <property type="match status" value="1"/>
</dbReference>
<protein>
    <submittedName>
        <fullName evidence="8">Cell division regulator GpsB</fullName>
    </submittedName>
</protein>
<evidence type="ECO:0000313" key="9">
    <source>
        <dbReference type="Proteomes" id="UP001596267"/>
    </source>
</evidence>
<comment type="caution">
    <text evidence="8">The sequence shown here is derived from an EMBL/GenBank/DDBJ whole genome shotgun (WGS) entry which is preliminary data.</text>
</comment>
<dbReference type="InterPro" id="IPR011229">
    <property type="entry name" value="Cell_cycle_GpsB"/>
</dbReference>
<evidence type="ECO:0000256" key="4">
    <source>
        <dbReference type="ARBA" id="ARBA00022960"/>
    </source>
</evidence>
<keyword evidence="2" id="KW-0963">Cytoplasm</keyword>
<keyword evidence="3 8" id="KW-0132">Cell division</keyword>
<dbReference type="GO" id="GO:0051301">
    <property type="term" value="P:cell division"/>
    <property type="evidence" value="ECO:0007669"/>
    <property type="project" value="UniProtKB-KW"/>
</dbReference>
<keyword evidence="5 7" id="KW-0175">Coiled coil</keyword>
<organism evidence="8 9">
    <name type="scientific">Sporolactobacillus kofuensis</name>
    <dbReference type="NCBI Taxonomy" id="269672"/>
    <lineage>
        <taxon>Bacteria</taxon>
        <taxon>Bacillati</taxon>
        <taxon>Bacillota</taxon>
        <taxon>Bacilli</taxon>
        <taxon>Bacillales</taxon>
        <taxon>Sporolactobacillaceae</taxon>
        <taxon>Sporolactobacillus</taxon>
    </lineage>
</organism>
<comment type="subcellular location">
    <subcellularLocation>
        <location evidence="1">Cytoplasm</location>
    </subcellularLocation>
</comment>
<evidence type="ECO:0000256" key="3">
    <source>
        <dbReference type="ARBA" id="ARBA00022618"/>
    </source>
</evidence>
<proteinExistence type="predicted"/>
<evidence type="ECO:0000256" key="5">
    <source>
        <dbReference type="ARBA" id="ARBA00023054"/>
    </source>
</evidence>
<dbReference type="EMBL" id="JBHSTQ010000009">
    <property type="protein sequence ID" value="MFC6386940.1"/>
    <property type="molecule type" value="Genomic_DNA"/>
</dbReference>
<dbReference type="PANTHER" id="PTHR35794">
    <property type="entry name" value="CELL DIVISION PROTEIN DIVIVA"/>
    <property type="match status" value="1"/>
</dbReference>
<accession>A0ABW1WFT4</accession>
<evidence type="ECO:0000313" key="8">
    <source>
        <dbReference type="EMBL" id="MFC6386940.1"/>
    </source>
</evidence>
<reference evidence="9" key="1">
    <citation type="journal article" date="2019" name="Int. J. Syst. Evol. Microbiol.">
        <title>The Global Catalogue of Microorganisms (GCM) 10K type strain sequencing project: providing services to taxonomists for standard genome sequencing and annotation.</title>
        <authorList>
            <consortium name="The Broad Institute Genomics Platform"/>
            <consortium name="The Broad Institute Genome Sequencing Center for Infectious Disease"/>
            <person name="Wu L."/>
            <person name="Ma J."/>
        </authorList>
    </citation>
    <scope>NUCLEOTIDE SEQUENCE [LARGE SCALE GENOMIC DNA]</scope>
    <source>
        <strain evidence="9">CCUG 42001</strain>
    </source>
</reference>
<name>A0ABW1WFT4_9BACL</name>
<dbReference type="RefSeq" id="WP_253054924.1">
    <property type="nucleotide sequence ID" value="NZ_JAMXWN010000009.1"/>
</dbReference>
<evidence type="ECO:0000256" key="7">
    <source>
        <dbReference type="SAM" id="Coils"/>
    </source>
</evidence>
<dbReference type="PIRSF" id="PIRSF029938">
    <property type="entry name" value="UCP029938"/>
    <property type="match status" value="1"/>
</dbReference>
<evidence type="ECO:0000256" key="1">
    <source>
        <dbReference type="ARBA" id="ARBA00004496"/>
    </source>
</evidence>
<gene>
    <name evidence="8" type="primary">gpsB</name>
    <name evidence="8" type="ORF">ACFP7A_10030</name>
</gene>
<evidence type="ECO:0000256" key="6">
    <source>
        <dbReference type="ARBA" id="ARBA00023306"/>
    </source>
</evidence>
<dbReference type="InterPro" id="IPR007793">
    <property type="entry name" value="DivIVA_fam"/>
</dbReference>
<dbReference type="PANTHER" id="PTHR35794:SF1">
    <property type="entry name" value="CELL CYCLE PROTEIN GPSB"/>
    <property type="match status" value="1"/>
</dbReference>
<dbReference type="NCBIfam" id="NF010725">
    <property type="entry name" value="PRK14127.1"/>
    <property type="match status" value="1"/>
</dbReference>
<dbReference type="NCBIfam" id="TIGR03544">
    <property type="entry name" value="DivI1A_domain"/>
    <property type="match status" value="1"/>
</dbReference>
<keyword evidence="6" id="KW-0131">Cell cycle</keyword>
<keyword evidence="4" id="KW-0133">Cell shape</keyword>